<dbReference type="SUPFAM" id="SSF101690">
    <property type="entry name" value="PAZ domain"/>
    <property type="match status" value="1"/>
</dbReference>
<dbReference type="InterPro" id="IPR003100">
    <property type="entry name" value="PAZ_dom"/>
</dbReference>
<dbReference type="PROSITE" id="PS50821">
    <property type="entry name" value="PAZ"/>
    <property type="match status" value="1"/>
</dbReference>
<dbReference type="AlphaFoldDB" id="A0A812RY33"/>
<comment type="caution">
    <text evidence="4">The sequence shown here is derived from an EMBL/GenBank/DDBJ whole genome shotgun (WGS) entry which is preliminary data.</text>
</comment>
<dbReference type="InterPro" id="IPR036085">
    <property type="entry name" value="PAZ_dom_sf"/>
</dbReference>
<dbReference type="GO" id="GO:0003723">
    <property type="term" value="F:RNA binding"/>
    <property type="evidence" value="ECO:0007669"/>
    <property type="project" value="InterPro"/>
</dbReference>
<proteinExistence type="predicted"/>
<protein>
    <submittedName>
        <fullName evidence="4">AGO2 protein</fullName>
    </submittedName>
</protein>
<feature type="domain" description="PAZ" evidence="2">
    <location>
        <begin position="214"/>
        <end position="317"/>
    </location>
</feature>
<dbReference type="OrthoDB" id="5971213at2759"/>
<feature type="compositionally biased region" description="Basic and acidic residues" evidence="1">
    <location>
        <begin position="730"/>
        <end position="754"/>
    </location>
</feature>
<accession>A0A812RY33</accession>
<dbReference type="Pfam" id="PF02171">
    <property type="entry name" value="Piwi"/>
    <property type="match status" value="1"/>
</dbReference>
<dbReference type="SUPFAM" id="SSF53098">
    <property type="entry name" value="Ribonuclease H-like"/>
    <property type="match status" value="1"/>
</dbReference>
<dbReference type="InterPro" id="IPR012337">
    <property type="entry name" value="RNaseH-like_sf"/>
</dbReference>
<keyword evidence="5" id="KW-1185">Reference proteome</keyword>
<dbReference type="Gene3D" id="3.40.50.2300">
    <property type="match status" value="1"/>
</dbReference>
<gene>
    <name evidence="4" type="primary">AGO2</name>
    <name evidence="4" type="ORF">SNAT2548_LOCUS25270</name>
</gene>
<feature type="region of interest" description="Disordered" evidence="1">
    <location>
        <begin position="730"/>
        <end position="756"/>
    </location>
</feature>
<organism evidence="4 5">
    <name type="scientific">Symbiodinium natans</name>
    <dbReference type="NCBI Taxonomy" id="878477"/>
    <lineage>
        <taxon>Eukaryota</taxon>
        <taxon>Sar</taxon>
        <taxon>Alveolata</taxon>
        <taxon>Dinophyceae</taxon>
        <taxon>Suessiales</taxon>
        <taxon>Symbiodiniaceae</taxon>
        <taxon>Symbiodinium</taxon>
    </lineage>
</organism>
<sequence length="909" mass="103181">MEKKQPKRKGQDEKEVPKTVRKLAVERLLEAVPREDWLHDGGNLLWTRRSVKRFQDHRTQVEVPSTRSRGRPFVVILEVQDEKRDIDLSKMHQQDPSEESELRRFVQVAIRTLAQKMDHLIAHGRRVLCADNQLAMDAVALKFGRELWFGYIAQVEFVNGGVSSGRLGPARPTLCLNLVASVGIPSMSVIRLIAKLGARSPEDWRGERDIERDIVWRYWEKDYSWLRAALRGEMGLRKLRVMAEYGKVKVTGKQVYGITDKPANRYMFDCDEMGGKTDVVSYFKHKHNITVQYPDLPCVQLGNVRNCVPMEFVWVMGGEHNLAVGKVRPEFQQKVTQETAMPPTRRLECIKKMMDNEDLGPKKALQDLGVDLDVQLLSLTGRQLDTPKLRDGNSGMNYPMGQSTNYSNGFAAIHPPEYEVSWGLWCFTTDRSPSQSDVDWFAVEFKKTCAEKKMRFTDARFVEWPQAFREYSNCHYWKESFSTTLADAVRANLKQLSETHPDLKLLLILLNDKNDREAITAQLYNTIKLVTETELGTFTTQFLNYSNKKGIQDARSKLNNLMLKVAPKVPHSPTGHPAFNVALFNPHRLLTKPEATMIMGADVTHKVCGISVAGVVASVNSSFATYFHEIRGQSPYTLNELKQRSRQSEERILDLSGMAQSLLQKWRKVNGKLPDKIIYYRDGVSDGQFIDVLKMELNLLVDAFQSISDTYNPQLVIIVGQKRHQTRLWLADKGKGGKGKEKGKGDKGKGKGKDPLQVPAGTVASDGIAQPSHLNFFLVSQEGIQGTSVPCHYHILHMDERLVKKGYKVDDFETITFQLCHLYSRADKSVGYATPAYMADHACERGKCYLEAQFGVGDIDSRSTLGSSSTEDKQEDKLREEIEERKSWLNMKVAASSARDRLNGLQFYC</sequence>
<feature type="domain" description="Piwi" evidence="3">
    <location>
        <begin position="505"/>
        <end position="840"/>
    </location>
</feature>
<dbReference type="SMART" id="SM00950">
    <property type="entry name" value="Piwi"/>
    <property type="match status" value="1"/>
</dbReference>
<dbReference type="PANTHER" id="PTHR22891">
    <property type="entry name" value="EUKARYOTIC TRANSLATION INITIATION FACTOR 2C"/>
    <property type="match status" value="1"/>
</dbReference>
<dbReference type="InterPro" id="IPR003165">
    <property type="entry name" value="Piwi"/>
</dbReference>
<evidence type="ECO:0000259" key="2">
    <source>
        <dbReference type="PROSITE" id="PS50821"/>
    </source>
</evidence>
<evidence type="ECO:0000259" key="3">
    <source>
        <dbReference type="PROSITE" id="PS50822"/>
    </source>
</evidence>
<evidence type="ECO:0000256" key="1">
    <source>
        <dbReference type="SAM" id="MobiDB-lite"/>
    </source>
</evidence>
<dbReference type="PROSITE" id="PS50822">
    <property type="entry name" value="PIWI"/>
    <property type="match status" value="1"/>
</dbReference>
<dbReference type="InterPro" id="IPR036397">
    <property type="entry name" value="RNaseH_sf"/>
</dbReference>
<dbReference type="CDD" id="cd02846">
    <property type="entry name" value="PAZ_argonaute_like"/>
    <property type="match status" value="1"/>
</dbReference>
<dbReference type="Proteomes" id="UP000604046">
    <property type="component" value="Unassembled WGS sequence"/>
</dbReference>
<dbReference type="Gene3D" id="3.30.420.10">
    <property type="entry name" value="Ribonuclease H-like superfamily/Ribonuclease H"/>
    <property type="match status" value="1"/>
</dbReference>
<dbReference type="EMBL" id="CAJNDS010002386">
    <property type="protein sequence ID" value="CAE7457295.1"/>
    <property type="molecule type" value="Genomic_DNA"/>
</dbReference>
<dbReference type="Pfam" id="PF02170">
    <property type="entry name" value="PAZ"/>
    <property type="match status" value="1"/>
</dbReference>
<dbReference type="Gene3D" id="2.170.260.10">
    <property type="entry name" value="paz domain"/>
    <property type="match status" value="1"/>
</dbReference>
<reference evidence="4" key="1">
    <citation type="submission" date="2021-02" db="EMBL/GenBank/DDBJ databases">
        <authorList>
            <person name="Dougan E. K."/>
            <person name="Rhodes N."/>
            <person name="Thang M."/>
            <person name="Chan C."/>
        </authorList>
    </citation>
    <scope>NUCLEOTIDE SEQUENCE</scope>
</reference>
<evidence type="ECO:0000313" key="4">
    <source>
        <dbReference type="EMBL" id="CAE7457295.1"/>
    </source>
</evidence>
<name>A0A812RY33_9DINO</name>
<evidence type="ECO:0000313" key="5">
    <source>
        <dbReference type="Proteomes" id="UP000604046"/>
    </source>
</evidence>